<gene>
    <name evidence="1" type="ORF">SAMN05443551_1204</name>
</gene>
<evidence type="ECO:0000313" key="2">
    <source>
        <dbReference type="Proteomes" id="UP000184221"/>
    </source>
</evidence>
<reference evidence="1 2" key="1">
    <citation type="submission" date="2016-11" db="EMBL/GenBank/DDBJ databases">
        <authorList>
            <person name="Jaros S."/>
            <person name="Januszkiewicz K."/>
            <person name="Wedrychowicz H."/>
        </authorList>
    </citation>
    <scope>NUCLEOTIDE SEQUENCE [LARGE SCALE GENOMIC DNA]</scope>
    <source>
        <strain evidence="1 2">DSM 29431</strain>
    </source>
</reference>
<evidence type="ECO:0000313" key="1">
    <source>
        <dbReference type="EMBL" id="SHG98288.1"/>
    </source>
</evidence>
<keyword evidence="2" id="KW-1185">Reference proteome</keyword>
<name>A0A1M5P937_9RHOB</name>
<dbReference type="AlphaFoldDB" id="A0A1M5P937"/>
<dbReference type="EMBL" id="FQXC01000001">
    <property type="protein sequence ID" value="SHG98288.1"/>
    <property type="molecule type" value="Genomic_DNA"/>
</dbReference>
<protein>
    <recommendedName>
        <fullName evidence="3">DUF1127 domain-containing protein</fullName>
    </recommendedName>
</protein>
<proteinExistence type="predicted"/>
<accession>A0A1M5P937</accession>
<dbReference type="STRING" id="996342.SAMN05443551_1204"/>
<dbReference type="RefSeq" id="WP_072776527.1">
    <property type="nucleotide sequence ID" value="NZ_FQXC01000001.1"/>
</dbReference>
<dbReference type="Proteomes" id="UP000184221">
    <property type="component" value="Unassembled WGS sequence"/>
</dbReference>
<evidence type="ECO:0008006" key="3">
    <source>
        <dbReference type="Google" id="ProtNLM"/>
    </source>
</evidence>
<sequence length="81" mass="9002">MSYHHPQISFIRPGLRSRIDLFFAELGQGFNSAILVKQRLPDILMLEAMSDADLLACGLARDDILSFVFADCLADTSETGR</sequence>
<dbReference type="OrthoDB" id="7867799at2"/>
<organism evidence="1 2">
    <name type="scientific">Marivita hallyeonensis</name>
    <dbReference type="NCBI Taxonomy" id="996342"/>
    <lineage>
        <taxon>Bacteria</taxon>
        <taxon>Pseudomonadati</taxon>
        <taxon>Pseudomonadota</taxon>
        <taxon>Alphaproteobacteria</taxon>
        <taxon>Rhodobacterales</taxon>
        <taxon>Roseobacteraceae</taxon>
        <taxon>Marivita</taxon>
    </lineage>
</organism>